<dbReference type="InterPro" id="IPR015300">
    <property type="entry name" value="DNA-bd_pseudobarrel_sf"/>
</dbReference>
<dbReference type="SMART" id="SM01019">
    <property type="entry name" value="B3"/>
    <property type="match status" value="1"/>
</dbReference>
<dbReference type="PANTHER" id="PTHR31920:SF37">
    <property type="entry name" value="B3 DOMAIN-CONTAINING TRANSCRIPTION FACTOR VRN1"/>
    <property type="match status" value="1"/>
</dbReference>
<keyword evidence="2" id="KW-0805">Transcription regulation</keyword>
<dbReference type="GO" id="GO:0003677">
    <property type="term" value="F:DNA binding"/>
    <property type="evidence" value="ECO:0007669"/>
    <property type="project" value="UniProtKB-KW"/>
</dbReference>
<evidence type="ECO:0000256" key="5">
    <source>
        <dbReference type="ARBA" id="ARBA00023242"/>
    </source>
</evidence>
<dbReference type="Gene3D" id="2.40.330.10">
    <property type="entry name" value="DNA-binding pseudobarrel domain"/>
    <property type="match status" value="2"/>
</dbReference>
<evidence type="ECO:0000256" key="2">
    <source>
        <dbReference type="ARBA" id="ARBA00023015"/>
    </source>
</evidence>
<dbReference type="Proteomes" id="UP000077755">
    <property type="component" value="Chromosome 1"/>
</dbReference>
<reference evidence="6" key="2">
    <citation type="submission" date="2022-03" db="EMBL/GenBank/DDBJ databases">
        <title>Draft title - Genomic analysis of global carrot germplasm unveils the trajectory of domestication and the origin of high carotenoid orange carrot.</title>
        <authorList>
            <person name="Iorizzo M."/>
            <person name="Ellison S."/>
            <person name="Senalik D."/>
            <person name="Macko-Podgorni A."/>
            <person name="Grzebelus D."/>
            <person name="Bostan H."/>
            <person name="Rolling W."/>
            <person name="Curaba J."/>
            <person name="Simon P."/>
        </authorList>
    </citation>
    <scope>NUCLEOTIDE SEQUENCE</scope>
    <source>
        <tissue evidence="6">Leaf</tissue>
    </source>
</reference>
<gene>
    <name evidence="6" type="ORF">DCAR_0101066</name>
</gene>
<name>A0A175YCY9_DAUCS</name>
<evidence type="ECO:0000256" key="1">
    <source>
        <dbReference type="ARBA" id="ARBA00004123"/>
    </source>
</evidence>
<reference evidence="6" key="1">
    <citation type="journal article" date="2016" name="Nat. Genet.">
        <title>A high-quality carrot genome assembly provides new insights into carotenoid accumulation and asterid genome evolution.</title>
        <authorList>
            <person name="Iorizzo M."/>
            <person name="Ellison S."/>
            <person name="Senalik D."/>
            <person name="Zeng P."/>
            <person name="Satapoomin P."/>
            <person name="Huang J."/>
            <person name="Bowman M."/>
            <person name="Iovene M."/>
            <person name="Sanseverino W."/>
            <person name="Cavagnaro P."/>
            <person name="Yildiz M."/>
            <person name="Macko-Podgorni A."/>
            <person name="Moranska E."/>
            <person name="Grzebelus E."/>
            <person name="Grzebelus D."/>
            <person name="Ashrafi H."/>
            <person name="Zheng Z."/>
            <person name="Cheng S."/>
            <person name="Spooner D."/>
            <person name="Van Deynze A."/>
            <person name="Simon P."/>
        </authorList>
    </citation>
    <scope>NUCLEOTIDE SEQUENCE</scope>
    <source>
        <tissue evidence="6">Leaf</tissue>
    </source>
</reference>
<dbReference type="PANTHER" id="PTHR31920">
    <property type="entry name" value="B3 DOMAIN-CONTAINING"/>
    <property type="match status" value="1"/>
</dbReference>
<evidence type="ECO:0000313" key="7">
    <source>
        <dbReference type="Proteomes" id="UP000077755"/>
    </source>
</evidence>
<organism evidence="6 7">
    <name type="scientific">Daucus carota subsp. sativus</name>
    <name type="common">Carrot</name>
    <dbReference type="NCBI Taxonomy" id="79200"/>
    <lineage>
        <taxon>Eukaryota</taxon>
        <taxon>Viridiplantae</taxon>
        <taxon>Streptophyta</taxon>
        <taxon>Embryophyta</taxon>
        <taxon>Tracheophyta</taxon>
        <taxon>Spermatophyta</taxon>
        <taxon>Magnoliopsida</taxon>
        <taxon>eudicotyledons</taxon>
        <taxon>Gunneridae</taxon>
        <taxon>Pentapetalae</taxon>
        <taxon>asterids</taxon>
        <taxon>campanulids</taxon>
        <taxon>Apiales</taxon>
        <taxon>Apiaceae</taxon>
        <taxon>Apioideae</taxon>
        <taxon>Scandiceae</taxon>
        <taxon>Daucinae</taxon>
        <taxon>Daucus</taxon>
        <taxon>Daucus sect. Daucus</taxon>
    </lineage>
</organism>
<keyword evidence="4" id="KW-0804">Transcription</keyword>
<dbReference type="SUPFAM" id="SSF101936">
    <property type="entry name" value="DNA-binding pseudobarrel domain"/>
    <property type="match status" value="2"/>
</dbReference>
<comment type="subcellular location">
    <subcellularLocation>
        <location evidence="1">Nucleus</location>
    </subcellularLocation>
</comment>
<evidence type="ECO:0000256" key="4">
    <source>
        <dbReference type="ARBA" id="ARBA00023163"/>
    </source>
</evidence>
<keyword evidence="3" id="KW-0238">DNA-binding</keyword>
<dbReference type="GO" id="GO:0005634">
    <property type="term" value="C:nucleus"/>
    <property type="evidence" value="ECO:0007669"/>
    <property type="project" value="UniProtKB-SubCell"/>
</dbReference>
<keyword evidence="7" id="KW-1185">Reference proteome</keyword>
<dbReference type="InterPro" id="IPR003340">
    <property type="entry name" value="B3_DNA-bd"/>
</dbReference>
<dbReference type="InterPro" id="IPR050655">
    <property type="entry name" value="Plant_B3_domain"/>
</dbReference>
<sequence>MEFTGLVADKFCILLTYEDTLSNELKVPRQFCSKYSDSLHDEMELKLRNGYIQHVELDFVNCHMKGVLCFFKIFELKGGDLIMFEYFGHCKFNVYIIGTDCSEIRYPDIVNYLPGIVTLGDDGWRFVTACAGVDAIIDEIEPPPGFIERCGFALPERIIFVLSNGKSFVGRCNSETSRLSGLSSMFKTLVIEFLDAIRNLLFTALDSDDNEIVFPGTPLSIAMESSGLIEPKFIRFLTNAEINSDELKLPKDIVKKYCDRLKTCFFLKFRNGYEIPEQLNEEKRISMRSGGFKFVTFVKEDNPLSDDFEAPASFKRAIPLVPGYQNFLFSNGKKIEGGYNRESGKFYSLRKFCQILVLSVLIWKKRDYINAYAGDRAWKLQVRTRRNQFVRCGILDGWIKFREDLGLAVGDVVVLKCTNDSLHHFSVKVIKNADA</sequence>
<keyword evidence="5" id="KW-0539">Nucleus</keyword>
<dbReference type="AlphaFoldDB" id="A0A175YCY9"/>
<dbReference type="Gramene" id="KZM81068">
    <property type="protein sequence ID" value="KZM81068"/>
    <property type="gene ID" value="DCAR_031292"/>
</dbReference>
<evidence type="ECO:0000256" key="3">
    <source>
        <dbReference type="ARBA" id="ARBA00023125"/>
    </source>
</evidence>
<evidence type="ECO:0000313" key="6">
    <source>
        <dbReference type="EMBL" id="WOG81910.1"/>
    </source>
</evidence>
<proteinExistence type="predicted"/>
<accession>A0A175YCY9</accession>
<dbReference type="EMBL" id="CP093343">
    <property type="protein sequence ID" value="WOG81910.1"/>
    <property type="molecule type" value="Genomic_DNA"/>
</dbReference>
<protein>
    <submittedName>
        <fullName evidence="6">Uncharacterized protein</fullName>
    </submittedName>
</protein>